<sequence>MRPSPASLARKVAKPLKPHLQVFSSTSNVDLTPAIPRLIPRRNVAPRTSILPAPTPRNHQIKPPTLIETLIAQKSAAGDRWPPNLRVEPFITRETWEPVRKGLRSKLKRMLREE</sequence>
<gene>
    <name evidence="1" type="ORF">FB45DRAFT_911880</name>
</gene>
<dbReference type="AlphaFoldDB" id="A0AAD7BVQ9"/>
<keyword evidence="2" id="KW-1185">Reference proteome</keyword>
<accession>A0AAD7BVQ9</accession>
<reference evidence="1" key="1">
    <citation type="submission" date="2023-03" db="EMBL/GenBank/DDBJ databases">
        <title>Massive genome expansion in bonnet fungi (Mycena s.s.) driven by repeated elements and novel gene families across ecological guilds.</title>
        <authorList>
            <consortium name="Lawrence Berkeley National Laboratory"/>
            <person name="Harder C.B."/>
            <person name="Miyauchi S."/>
            <person name="Viragh M."/>
            <person name="Kuo A."/>
            <person name="Thoen E."/>
            <person name="Andreopoulos B."/>
            <person name="Lu D."/>
            <person name="Skrede I."/>
            <person name="Drula E."/>
            <person name="Henrissat B."/>
            <person name="Morin E."/>
            <person name="Kohler A."/>
            <person name="Barry K."/>
            <person name="LaButti K."/>
            <person name="Morin E."/>
            <person name="Salamov A."/>
            <person name="Lipzen A."/>
            <person name="Mereny Z."/>
            <person name="Hegedus B."/>
            <person name="Baldrian P."/>
            <person name="Stursova M."/>
            <person name="Weitz H."/>
            <person name="Taylor A."/>
            <person name="Grigoriev I.V."/>
            <person name="Nagy L.G."/>
            <person name="Martin F."/>
            <person name="Kauserud H."/>
        </authorList>
    </citation>
    <scope>NUCLEOTIDE SEQUENCE</scope>
    <source>
        <strain evidence="1">9284</strain>
    </source>
</reference>
<organism evidence="1 2">
    <name type="scientific">Roridomyces roridus</name>
    <dbReference type="NCBI Taxonomy" id="1738132"/>
    <lineage>
        <taxon>Eukaryota</taxon>
        <taxon>Fungi</taxon>
        <taxon>Dikarya</taxon>
        <taxon>Basidiomycota</taxon>
        <taxon>Agaricomycotina</taxon>
        <taxon>Agaricomycetes</taxon>
        <taxon>Agaricomycetidae</taxon>
        <taxon>Agaricales</taxon>
        <taxon>Marasmiineae</taxon>
        <taxon>Mycenaceae</taxon>
        <taxon>Roridomyces</taxon>
    </lineage>
</organism>
<name>A0AAD7BVQ9_9AGAR</name>
<protein>
    <submittedName>
        <fullName evidence="1">Uncharacterized protein</fullName>
    </submittedName>
</protein>
<proteinExistence type="predicted"/>
<evidence type="ECO:0000313" key="2">
    <source>
        <dbReference type="Proteomes" id="UP001221142"/>
    </source>
</evidence>
<dbReference type="EMBL" id="JARKIF010000008">
    <property type="protein sequence ID" value="KAJ7632233.1"/>
    <property type="molecule type" value="Genomic_DNA"/>
</dbReference>
<evidence type="ECO:0000313" key="1">
    <source>
        <dbReference type="EMBL" id="KAJ7632233.1"/>
    </source>
</evidence>
<comment type="caution">
    <text evidence="1">The sequence shown here is derived from an EMBL/GenBank/DDBJ whole genome shotgun (WGS) entry which is preliminary data.</text>
</comment>
<dbReference type="Proteomes" id="UP001221142">
    <property type="component" value="Unassembled WGS sequence"/>
</dbReference>